<comment type="caution">
    <text evidence="4">The sequence shown here is derived from an EMBL/GenBank/DDBJ whole genome shotgun (WGS) entry which is preliminary data.</text>
</comment>
<name>A0ABR9V456_9CHRO</name>
<dbReference type="InterPro" id="IPR036457">
    <property type="entry name" value="PPM-type-like_dom_sf"/>
</dbReference>
<feature type="domain" description="PPM-type phosphatase" evidence="3">
    <location>
        <begin position="12"/>
        <end position="220"/>
    </location>
</feature>
<evidence type="ECO:0000313" key="4">
    <source>
        <dbReference type="EMBL" id="MBE9222622.1"/>
    </source>
</evidence>
<dbReference type="InterPro" id="IPR001932">
    <property type="entry name" value="PPM-type_phosphatase-like_dom"/>
</dbReference>
<protein>
    <submittedName>
        <fullName evidence="4">Protein phosphatase 2C domain-containing protein</fullName>
    </submittedName>
</protein>
<gene>
    <name evidence="4" type="ORF">IQ215_07915</name>
</gene>
<organism evidence="4 5">
    <name type="scientific">Cyanobacterium stanieri LEGE 03274</name>
    <dbReference type="NCBI Taxonomy" id="1828756"/>
    <lineage>
        <taxon>Bacteria</taxon>
        <taxon>Bacillati</taxon>
        <taxon>Cyanobacteriota</taxon>
        <taxon>Cyanophyceae</taxon>
        <taxon>Oscillatoriophycideae</taxon>
        <taxon>Chroococcales</taxon>
        <taxon>Geminocystaceae</taxon>
        <taxon>Cyanobacterium</taxon>
    </lineage>
</organism>
<accession>A0ABR9V456</accession>
<dbReference type="Pfam" id="PF13672">
    <property type="entry name" value="PP2C_2"/>
    <property type="match status" value="1"/>
</dbReference>
<dbReference type="EMBL" id="JADEWC010000014">
    <property type="protein sequence ID" value="MBE9222622.1"/>
    <property type="molecule type" value="Genomic_DNA"/>
</dbReference>
<dbReference type="Proteomes" id="UP000654604">
    <property type="component" value="Unassembled WGS sequence"/>
</dbReference>
<feature type="region of interest" description="Disordered" evidence="2">
    <location>
        <begin position="262"/>
        <end position="282"/>
    </location>
</feature>
<keyword evidence="1" id="KW-0175">Coiled coil</keyword>
<evidence type="ECO:0000256" key="2">
    <source>
        <dbReference type="SAM" id="MobiDB-lite"/>
    </source>
</evidence>
<dbReference type="SUPFAM" id="SSF81606">
    <property type="entry name" value="PP2C-like"/>
    <property type="match status" value="1"/>
</dbReference>
<dbReference type="Gene3D" id="3.60.40.10">
    <property type="entry name" value="PPM-type phosphatase domain"/>
    <property type="match status" value="1"/>
</dbReference>
<keyword evidence="5" id="KW-1185">Reference proteome</keyword>
<feature type="coiled-coil region" evidence="1">
    <location>
        <begin position="90"/>
        <end position="117"/>
    </location>
</feature>
<evidence type="ECO:0000259" key="3">
    <source>
        <dbReference type="Pfam" id="PF13672"/>
    </source>
</evidence>
<proteinExistence type="predicted"/>
<reference evidence="4 5" key="1">
    <citation type="submission" date="2020-10" db="EMBL/GenBank/DDBJ databases">
        <authorList>
            <person name="Castelo-Branco R."/>
            <person name="Eusebio N."/>
            <person name="Adriana R."/>
            <person name="Vieira A."/>
            <person name="Brugerolle De Fraissinette N."/>
            <person name="Rezende De Castro R."/>
            <person name="Schneider M.P."/>
            <person name="Vasconcelos V."/>
            <person name="Leao P.N."/>
        </authorList>
    </citation>
    <scope>NUCLEOTIDE SEQUENCE [LARGE SCALE GENOMIC DNA]</scope>
    <source>
        <strain evidence="4 5">LEGE 03274</strain>
    </source>
</reference>
<evidence type="ECO:0000256" key="1">
    <source>
        <dbReference type="SAM" id="Coils"/>
    </source>
</evidence>
<dbReference type="RefSeq" id="WP_193800775.1">
    <property type="nucleotide sequence ID" value="NZ_JADEWC010000014.1"/>
</dbReference>
<sequence>MKEWRAIARSAVGVGHQKQNIPCQDFGAYSLIAPDVMVGAVSDGAGSAKFSDRGAEIAVETSILLFQKFPKDIYDELLQLTLERAKEIFEHLLKNILKKIEQEAQNLNCDYRELACTLLVFLATPHGMVAMQIGDGFIVARPHDGELQLLFNPDKGEYINETTFVTSSNAIEEMQVQVFDWKPYFICASTDGLENVAIEYKNSKPFNAFFSPLEEYLQETLVPEEEDQYIQDFLNSERLNTRTHDDKTLLLGLLTELTSTLDVPNTTTDEPEIEETEQKQNNKRSFRIKRIINFFLPSSNKTTS</sequence>
<evidence type="ECO:0000313" key="5">
    <source>
        <dbReference type="Proteomes" id="UP000654604"/>
    </source>
</evidence>